<dbReference type="GO" id="GO:0006508">
    <property type="term" value="P:proteolysis"/>
    <property type="evidence" value="ECO:0007669"/>
    <property type="project" value="UniProtKB-KW"/>
</dbReference>
<evidence type="ECO:0000256" key="13">
    <source>
        <dbReference type="ARBA" id="ARBA00022884"/>
    </source>
</evidence>
<keyword evidence="6" id="KW-0540">Nuclease</keyword>
<feature type="region of interest" description="Disordered" evidence="21">
    <location>
        <begin position="624"/>
        <end position="679"/>
    </location>
</feature>
<evidence type="ECO:0000256" key="16">
    <source>
        <dbReference type="ARBA" id="ARBA00022932"/>
    </source>
</evidence>
<keyword evidence="12" id="KW-0460">Magnesium</keyword>
<evidence type="ECO:0000256" key="12">
    <source>
        <dbReference type="ARBA" id="ARBA00022842"/>
    </source>
</evidence>
<keyword evidence="11" id="KW-0067">ATP-binding</keyword>
<dbReference type="Pfam" id="PF22936">
    <property type="entry name" value="Pol_BBD"/>
    <property type="match status" value="1"/>
</dbReference>
<reference evidence="23 24" key="1">
    <citation type="submission" date="2015-08" db="EMBL/GenBank/DDBJ databases">
        <title>Next Generation Sequencing and Analysis of the Genome of Puccinia sorghi L Schw, the Causal Agent of Maize Common Rust.</title>
        <authorList>
            <person name="Rochi L."/>
            <person name="Burguener G."/>
            <person name="Darino M."/>
            <person name="Turjanski A."/>
            <person name="Kreff E."/>
            <person name="Dieguez M.J."/>
            <person name="Sacco F."/>
        </authorList>
    </citation>
    <scope>NUCLEOTIDE SEQUENCE [LARGE SCALE GENOMIC DNA]</scope>
    <source>
        <strain evidence="23 24">RO10H11247</strain>
    </source>
</reference>
<keyword evidence="10" id="KW-0378">Hydrolase</keyword>
<evidence type="ECO:0000256" key="9">
    <source>
        <dbReference type="ARBA" id="ARBA00022759"/>
    </source>
</evidence>
<keyword evidence="15" id="KW-0695">RNA-directed DNA polymerase</keyword>
<dbReference type="GO" id="GO:0046872">
    <property type="term" value="F:metal ion binding"/>
    <property type="evidence" value="ECO:0007669"/>
    <property type="project" value="UniProtKB-KW"/>
</dbReference>
<feature type="region of interest" description="Disordered" evidence="21">
    <location>
        <begin position="204"/>
        <end position="238"/>
    </location>
</feature>
<dbReference type="InterPro" id="IPR036397">
    <property type="entry name" value="RNaseH_sf"/>
</dbReference>
<dbReference type="OrthoDB" id="7691805at2759"/>
<accession>A0A0L6V164</accession>
<keyword evidence="13" id="KW-0694">RNA-binding</keyword>
<evidence type="ECO:0000256" key="18">
    <source>
        <dbReference type="ARBA" id="ARBA00023172"/>
    </source>
</evidence>
<feature type="domain" description="Integrase catalytic" evidence="22">
    <location>
        <begin position="494"/>
        <end position="599"/>
    </location>
</feature>
<dbReference type="GO" id="GO:0032196">
    <property type="term" value="P:transposition"/>
    <property type="evidence" value="ECO:0007669"/>
    <property type="project" value="UniProtKB-KW"/>
</dbReference>
<keyword evidence="4" id="KW-0645">Protease</keyword>
<sequence length="755" mass="85008">MAAVVPTMPNIASDGFRQAMLKTALETIPQLNEENFSIWKDKMTALLKLRGVLTALNNPVIPLGETNNAELTMLLLSKMDSVTHQNVVTADNSESAQKIWSSIKDRFASSQSSNRARMFNDFLYVKFQEEAVETFVTDIKVSIKKLVDVGIELPQDILAYLVLFKFPNSMQNLKRQIMHSDKELTVEFVCNHLTQYNNEARAELKESSSKTTEAALFSKGKSPKTSGNERSDRPSQLTGMKRCKAGFHNPKQDKNHSSNNCWHLHPEIAPDWWKESQAQWKANKEQEKTNYFMSLLTLWIESGDPKSRIILDSGASAHIFNDEWFFKKLERGNFDVIKTGKQNATLPIKGKGVVRLTWGKNTISLDNCLFVPHIVINLISAGELNSKGCTLLAKNSHFVVTKDGRNALKGKIQNGLYSVNNPSAVGPSNTPSANLTTDKESLKEAHEKFGHASIQKFEPILNPSISRSIKDSFECKLCILAKITKQPFKAESKLAEKPFERLHLDRIGPIKPESSLKHRYILTVVDNHSGYLAGFPLHHKDDTTDTLINLLESEKKRRGYFPSTICSDGGGEFLGTRAERANRTIVESIRATLNSSRIPKKYWHEVLKSCCLGLNQIPKKGQFTSPWQIIPNQSSSTHWNPGGHENNAFGPEENRPDGERTTSTNEGTPSPGHRENNFDREELIENQDEDSANESDIEIENQLTQTVTSPPELPPASTRVLRDRSQIRPPVRYGFHHYYEPNTFESAIRCTDAKH</sequence>
<dbReference type="GO" id="GO:0006310">
    <property type="term" value="P:DNA recombination"/>
    <property type="evidence" value="ECO:0007669"/>
    <property type="project" value="UniProtKB-KW"/>
</dbReference>
<dbReference type="GO" id="GO:0003964">
    <property type="term" value="F:RNA-directed DNA polymerase activity"/>
    <property type="evidence" value="ECO:0007669"/>
    <property type="project" value="UniProtKB-KW"/>
</dbReference>
<keyword evidence="3" id="KW-1188">Viral release from host cell</keyword>
<evidence type="ECO:0000313" key="24">
    <source>
        <dbReference type="Proteomes" id="UP000037035"/>
    </source>
</evidence>
<dbReference type="GO" id="GO:0004519">
    <property type="term" value="F:endonuclease activity"/>
    <property type="evidence" value="ECO:0007669"/>
    <property type="project" value="UniProtKB-KW"/>
</dbReference>
<dbReference type="VEuPathDB" id="FungiDB:VP01_2930g3"/>
<keyword evidence="9" id="KW-0255">Endonuclease</keyword>
<dbReference type="InterPro" id="IPR054722">
    <property type="entry name" value="PolX-like_BBD"/>
</dbReference>
<comment type="function">
    <text evidence="1">The aspartyl protease (PR) mediates the proteolytic cleavages of the Gag and Gag-Pol polyproteins after assembly of the VLP.</text>
</comment>
<evidence type="ECO:0000256" key="10">
    <source>
        <dbReference type="ARBA" id="ARBA00022801"/>
    </source>
</evidence>
<dbReference type="AlphaFoldDB" id="A0A0L6V164"/>
<dbReference type="Pfam" id="PF14223">
    <property type="entry name" value="Retrotran_gag_2"/>
    <property type="match status" value="1"/>
</dbReference>
<keyword evidence="14" id="KW-0229">DNA integration</keyword>
<dbReference type="GO" id="GO:0005524">
    <property type="term" value="F:ATP binding"/>
    <property type="evidence" value="ECO:0007669"/>
    <property type="project" value="UniProtKB-KW"/>
</dbReference>
<name>A0A0L6V164_9BASI</name>
<protein>
    <recommendedName>
        <fullName evidence="22">Integrase catalytic domain-containing protein</fullName>
    </recommendedName>
</protein>
<dbReference type="PANTHER" id="PTHR42648:SF11">
    <property type="entry name" value="TRANSPOSON TY4-P GAG-POL POLYPROTEIN"/>
    <property type="match status" value="1"/>
</dbReference>
<dbReference type="GO" id="GO:0003887">
    <property type="term" value="F:DNA-directed DNA polymerase activity"/>
    <property type="evidence" value="ECO:0007669"/>
    <property type="project" value="UniProtKB-KW"/>
</dbReference>
<evidence type="ECO:0000256" key="21">
    <source>
        <dbReference type="SAM" id="MobiDB-lite"/>
    </source>
</evidence>
<gene>
    <name evidence="23" type="ORF">VP01_2930g3</name>
</gene>
<dbReference type="GO" id="GO:0005634">
    <property type="term" value="C:nucleus"/>
    <property type="evidence" value="ECO:0007669"/>
    <property type="project" value="UniProtKB-ARBA"/>
</dbReference>
<evidence type="ECO:0000256" key="2">
    <source>
        <dbReference type="ARBA" id="ARBA00022578"/>
    </source>
</evidence>
<dbReference type="Proteomes" id="UP000037035">
    <property type="component" value="Unassembled WGS sequence"/>
</dbReference>
<evidence type="ECO:0000256" key="1">
    <source>
        <dbReference type="ARBA" id="ARBA00002180"/>
    </source>
</evidence>
<comment type="caution">
    <text evidence="23">The sequence shown here is derived from an EMBL/GenBank/DDBJ whole genome shotgun (WGS) entry which is preliminary data.</text>
</comment>
<evidence type="ECO:0000256" key="5">
    <source>
        <dbReference type="ARBA" id="ARBA00022695"/>
    </source>
</evidence>
<dbReference type="PANTHER" id="PTHR42648">
    <property type="entry name" value="TRANSPOSASE, PUTATIVE-RELATED"/>
    <property type="match status" value="1"/>
</dbReference>
<evidence type="ECO:0000256" key="20">
    <source>
        <dbReference type="ARBA" id="ARBA00049244"/>
    </source>
</evidence>
<comment type="catalytic activity">
    <reaction evidence="20">
        <text>DNA(n) + a 2'-deoxyribonucleoside 5'-triphosphate = DNA(n+1) + diphosphate</text>
        <dbReference type="Rhea" id="RHEA:22508"/>
        <dbReference type="Rhea" id="RHEA-COMP:17339"/>
        <dbReference type="Rhea" id="RHEA-COMP:17340"/>
        <dbReference type="ChEBI" id="CHEBI:33019"/>
        <dbReference type="ChEBI" id="CHEBI:61560"/>
        <dbReference type="ChEBI" id="CHEBI:173112"/>
        <dbReference type="EC" id="2.7.7.7"/>
    </reaction>
</comment>
<dbReference type="GO" id="GO:0015074">
    <property type="term" value="P:DNA integration"/>
    <property type="evidence" value="ECO:0007669"/>
    <property type="project" value="UniProtKB-KW"/>
</dbReference>
<evidence type="ECO:0000256" key="19">
    <source>
        <dbReference type="ARBA" id="ARBA00048173"/>
    </source>
</evidence>
<evidence type="ECO:0000256" key="14">
    <source>
        <dbReference type="ARBA" id="ARBA00022908"/>
    </source>
</evidence>
<proteinExistence type="predicted"/>
<evidence type="ECO:0000256" key="6">
    <source>
        <dbReference type="ARBA" id="ARBA00022722"/>
    </source>
</evidence>
<evidence type="ECO:0000259" key="22">
    <source>
        <dbReference type="PROSITE" id="PS50994"/>
    </source>
</evidence>
<dbReference type="Gene3D" id="3.30.420.10">
    <property type="entry name" value="Ribonuclease H-like superfamily/Ribonuclease H"/>
    <property type="match status" value="1"/>
</dbReference>
<feature type="region of interest" description="Disordered" evidence="21">
    <location>
        <begin position="703"/>
        <end position="725"/>
    </location>
</feature>
<keyword evidence="2" id="KW-0815">Transposition</keyword>
<dbReference type="GO" id="GO:0003723">
    <property type="term" value="F:RNA binding"/>
    <property type="evidence" value="ECO:0007669"/>
    <property type="project" value="UniProtKB-KW"/>
</dbReference>
<dbReference type="PROSITE" id="PS50994">
    <property type="entry name" value="INTEGRASE"/>
    <property type="match status" value="1"/>
</dbReference>
<dbReference type="InterPro" id="IPR001584">
    <property type="entry name" value="Integrase_cat-core"/>
</dbReference>
<dbReference type="InterPro" id="IPR039537">
    <property type="entry name" value="Retrotran_Ty1/copia-like"/>
</dbReference>
<dbReference type="GO" id="GO:0008233">
    <property type="term" value="F:peptidase activity"/>
    <property type="evidence" value="ECO:0007669"/>
    <property type="project" value="UniProtKB-KW"/>
</dbReference>
<comment type="catalytic activity">
    <reaction evidence="19">
        <text>DNA(n) + a 2'-deoxyribonucleoside 5'-triphosphate = DNA(n+1) + diphosphate</text>
        <dbReference type="Rhea" id="RHEA:22508"/>
        <dbReference type="Rhea" id="RHEA-COMP:17339"/>
        <dbReference type="Rhea" id="RHEA-COMP:17340"/>
        <dbReference type="ChEBI" id="CHEBI:33019"/>
        <dbReference type="ChEBI" id="CHEBI:61560"/>
        <dbReference type="ChEBI" id="CHEBI:173112"/>
        <dbReference type="EC" id="2.7.7.49"/>
    </reaction>
</comment>
<keyword evidence="17" id="KW-0917">Virion maturation</keyword>
<evidence type="ECO:0000256" key="15">
    <source>
        <dbReference type="ARBA" id="ARBA00022918"/>
    </source>
</evidence>
<keyword evidence="8" id="KW-0547">Nucleotide-binding</keyword>
<dbReference type="EMBL" id="LAVV01007869">
    <property type="protein sequence ID" value="KNZ54501.1"/>
    <property type="molecule type" value="Genomic_DNA"/>
</dbReference>
<evidence type="ECO:0000256" key="8">
    <source>
        <dbReference type="ARBA" id="ARBA00022741"/>
    </source>
</evidence>
<dbReference type="InterPro" id="IPR012337">
    <property type="entry name" value="RNaseH-like_sf"/>
</dbReference>
<keyword evidence="7" id="KW-0479">Metal-binding</keyword>
<keyword evidence="18" id="KW-0233">DNA recombination</keyword>
<dbReference type="SUPFAM" id="SSF53098">
    <property type="entry name" value="Ribonuclease H-like"/>
    <property type="match status" value="1"/>
</dbReference>
<evidence type="ECO:0000256" key="4">
    <source>
        <dbReference type="ARBA" id="ARBA00022670"/>
    </source>
</evidence>
<evidence type="ECO:0000256" key="17">
    <source>
        <dbReference type="ARBA" id="ARBA00023113"/>
    </source>
</evidence>
<evidence type="ECO:0000256" key="7">
    <source>
        <dbReference type="ARBA" id="ARBA00022723"/>
    </source>
</evidence>
<evidence type="ECO:0000256" key="3">
    <source>
        <dbReference type="ARBA" id="ARBA00022612"/>
    </source>
</evidence>
<evidence type="ECO:0000256" key="11">
    <source>
        <dbReference type="ARBA" id="ARBA00022840"/>
    </source>
</evidence>
<keyword evidence="16" id="KW-0239">DNA-directed DNA polymerase</keyword>
<organism evidence="23 24">
    <name type="scientific">Puccinia sorghi</name>
    <dbReference type="NCBI Taxonomy" id="27349"/>
    <lineage>
        <taxon>Eukaryota</taxon>
        <taxon>Fungi</taxon>
        <taxon>Dikarya</taxon>
        <taxon>Basidiomycota</taxon>
        <taxon>Pucciniomycotina</taxon>
        <taxon>Pucciniomycetes</taxon>
        <taxon>Pucciniales</taxon>
        <taxon>Pucciniaceae</taxon>
        <taxon>Puccinia</taxon>
    </lineage>
</organism>
<evidence type="ECO:0000313" key="23">
    <source>
        <dbReference type="EMBL" id="KNZ54501.1"/>
    </source>
</evidence>
<feature type="compositionally biased region" description="Polar residues" evidence="21">
    <location>
        <begin position="624"/>
        <end position="639"/>
    </location>
</feature>
<keyword evidence="16" id="KW-0808">Transferase</keyword>
<keyword evidence="24" id="KW-1185">Reference proteome</keyword>
<keyword evidence="5" id="KW-0548">Nucleotidyltransferase</keyword>